<keyword evidence="5" id="KW-0479">Metal-binding</keyword>
<sequence length="335" mass="38812">MVTQHMATQQQAPYQQLTPELILAAIESAELEPSGGLLALNSYENRVYQIELSEGGFIIAKFYRPERWTDDAILEEHQFAFELEAQDIPIIPPIIKDGRSLFEHGGYRFSLYPRRGGRWPELSDPSILEQLGRLIGRIHAIGRTSRFEHRQTINVANYGQVSLDYILENDFVPPESKHNFTLAAQTLLDQAQNMIEAVQPFTLRIHGDFHPGNILSTGEQFHFVDLDDCVMGPAMQDLWMLLSGEQHEMATQFNHVLEGYEMFCEFDRSELAIIEALRALRLVYYCGWLARRWDDPAFPQNFPWFNTPRYWEEQMITFREQLERCQMPVLDLGGL</sequence>
<reference evidence="12" key="1">
    <citation type="submission" date="2018-06" db="EMBL/GenBank/DDBJ databases">
        <authorList>
            <person name="Zhirakovskaya E."/>
        </authorList>
    </citation>
    <scope>NUCLEOTIDE SEQUENCE</scope>
</reference>
<protein>
    <submittedName>
        <fullName evidence="12">YihE protein, required for LPS synthesis</fullName>
    </submittedName>
</protein>
<evidence type="ECO:0000256" key="9">
    <source>
        <dbReference type="ARBA" id="ARBA00022842"/>
    </source>
</evidence>
<evidence type="ECO:0000313" key="12">
    <source>
        <dbReference type="EMBL" id="VAW98008.1"/>
    </source>
</evidence>
<keyword evidence="1" id="KW-0963">Cytoplasm</keyword>
<dbReference type="PANTHER" id="PTHR39573">
    <property type="entry name" value="STRESS RESPONSE KINASE A"/>
    <property type="match status" value="1"/>
</dbReference>
<keyword evidence="9" id="KW-0460">Magnesium</keyword>
<dbReference type="HAMAP" id="MF_01497">
    <property type="entry name" value="SrkA_kinase"/>
    <property type="match status" value="1"/>
</dbReference>
<dbReference type="PANTHER" id="PTHR39573:SF1">
    <property type="entry name" value="STRESS RESPONSE KINASE A"/>
    <property type="match status" value="1"/>
</dbReference>
<dbReference type="GO" id="GO:0005737">
    <property type="term" value="C:cytoplasm"/>
    <property type="evidence" value="ECO:0007669"/>
    <property type="project" value="TreeGrafter"/>
</dbReference>
<evidence type="ECO:0000259" key="11">
    <source>
        <dbReference type="Pfam" id="PF01636"/>
    </source>
</evidence>
<proteinExistence type="inferred from homology"/>
<dbReference type="InterPro" id="IPR011009">
    <property type="entry name" value="Kinase-like_dom_sf"/>
</dbReference>
<evidence type="ECO:0000256" key="10">
    <source>
        <dbReference type="ARBA" id="ARBA00023016"/>
    </source>
</evidence>
<keyword evidence="7" id="KW-0418">Kinase</keyword>
<name>A0A3B0ZWV9_9ZZZZ</name>
<feature type="domain" description="Aminoglycoside phosphotransferase" evidence="11">
    <location>
        <begin position="42"/>
        <end position="271"/>
    </location>
</feature>
<evidence type="ECO:0000256" key="3">
    <source>
        <dbReference type="ARBA" id="ARBA00022553"/>
    </source>
</evidence>
<keyword evidence="6" id="KW-0547">Nucleotide-binding</keyword>
<keyword evidence="8" id="KW-0067">ATP-binding</keyword>
<evidence type="ECO:0000256" key="2">
    <source>
        <dbReference type="ARBA" id="ARBA00022527"/>
    </source>
</evidence>
<evidence type="ECO:0000256" key="6">
    <source>
        <dbReference type="ARBA" id="ARBA00022741"/>
    </source>
</evidence>
<dbReference type="InterPro" id="IPR032882">
    <property type="entry name" value="SrkA/RdoA"/>
</dbReference>
<keyword evidence="4" id="KW-0808">Transferase</keyword>
<dbReference type="Gene3D" id="3.30.200.70">
    <property type="match status" value="1"/>
</dbReference>
<organism evidence="12">
    <name type="scientific">hydrothermal vent metagenome</name>
    <dbReference type="NCBI Taxonomy" id="652676"/>
    <lineage>
        <taxon>unclassified sequences</taxon>
        <taxon>metagenomes</taxon>
        <taxon>ecological metagenomes</taxon>
    </lineage>
</organism>
<dbReference type="SUPFAM" id="SSF56112">
    <property type="entry name" value="Protein kinase-like (PK-like)"/>
    <property type="match status" value="1"/>
</dbReference>
<dbReference type="GO" id="GO:0004674">
    <property type="term" value="F:protein serine/threonine kinase activity"/>
    <property type="evidence" value="ECO:0007669"/>
    <property type="project" value="UniProtKB-KW"/>
</dbReference>
<keyword evidence="3" id="KW-0597">Phosphoprotein</keyword>
<dbReference type="InterPro" id="IPR002575">
    <property type="entry name" value="Aminoglycoside_PTrfase"/>
</dbReference>
<dbReference type="EMBL" id="UOFR01000056">
    <property type="protein sequence ID" value="VAW98008.1"/>
    <property type="molecule type" value="Genomic_DNA"/>
</dbReference>
<evidence type="ECO:0000256" key="1">
    <source>
        <dbReference type="ARBA" id="ARBA00022490"/>
    </source>
</evidence>
<evidence type="ECO:0000256" key="5">
    <source>
        <dbReference type="ARBA" id="ARBA00022723"/>
    </source>
</evidence>
<keyword evidence="10" id="KW-0346">Stress response</keyword>
<evidence type="ECO:0000256" key="4">
    <source>
        <dbReference type="ARBA" id="ARBA00022679"/>
    </source>
</evidence>
<evidence type="ECO:0000256" key="7">
    <source>
        <dbReference type="ARBA" id="ARBA00022777"/>
    </source>
</evidence>
<dbReference type="GO" id="GO:0046872">
    <property type="term" value="F:metal ion binding"/>
    <property type="evidence" value="ECO:0007669"/>
    <property type="project" value="UniProtKB-KW"/>
</dbReference>
<accession>A0A3B0ZWV9</accession>
<dbReference type="NCBIfam" id="NF008738">
    <property type="entry name" value="PRK11768.1"/>
    <property type="match status" value="1"/>
</dbReference>
<dbReference type="AlphaFoldDB" id="A0A3B0ZWV9"/>
<evidence type="ECO:0000256" key="8">
    <source>
        <dbReference type="ARBA" id="ARBA00022840"/>
    </source>
</evidence>
<dbReference type="GO" id="GO:0005524">
    <property type="term" value="F:ATP binding"/>
    <property type="evidence" value="ECO:0007669"/>
    <property type="project" value="UniProtKB-KW"/>
</dbReference>
<dbReference type="Gene3D" id="1.10.510.10">
    <property type="entry name" value="Transferase(Phosphotransferase) domain 1"/>
    <property type="match status" value="1"/>
</dbReference>
<keyword evidence="2" id="KW-0723">Serine/threonine-protein kinase</keyword>
<gene>
    <name evidence="12" type="ORF">MNBD_GAMMA21-727</name>
</gene>
<dbReference type="Pfam" id="PF01636">
    <property type="entry name" value="APH"/>
    <property type="match status" value="1"/>
</dbReference>
<dbReference type="Gene3D" id="1.20.1270.170">
    <property type="match status" value="1"/>
</dbReference>